<gene>
    <name evidence="1" type="ORF">UFOPK3772_03702</name>
</gene>
<sequence length="178" mass="19665">MGIRDVYVTINNWLAEDLYVKELGEQVSRRTKGRITSATTGHRCTASGNLSMSTPTYLNMDIGFGQVPVLRSGPSGPQDYQYLDLWNNWFGRPSISVRIKDPALGMNQLLLNGVVGDGAAMAWAGKYFHVTRQPDDSCAGDQICWNLVMSRLPDGVQNGMTWSWNNARTKGPDPIPLS</sequence>
<protein>
    <submittedName>
        <fullName evidence="1">Unannotated protein</fullName>
    </submittedName>
</protein>
<reference evidence="1" key="1">
    <citation type="submission" date="2020-05" db="EMBL/GenBank/DDBJ databases">
        <authorList>
            <person name="Chiriac C."/>
            <person name="Salcher M."/>
            <person name="Ghai R."/>
            <person name="Kavagutti S V."/>
        </authorList>
    </citation>
    <scope>NUCLEOTIDE SEQUENCE</scope>
</reference>
<name>A0A6J7M7X0_9ZZZZ</name>
<organism evidence="1">
    <name type="scientific">freshwater metagenome</name>
    <dbReference type="NCBI Taxonomy" id="449393"/>
    <lineage>
        <taxon>unclassified sequences</taxon>
        <taxon>metagenomes</taxon>
        <taxon>ecological metagenomes</taxon>
    </lineage>
</organism>
<dbReference type="AlphaFoldDB" id="A0A6J7M7X0"/>
<proteinExistence type="predicted"/>
<evidence type="ECO:0000313" key="1">
    <source>
        <dbReference type="EMBL" id="CAB4976198.1"/>
    </source>
</evidence>
<accession>A0A6J7M7X0</accession>
<dbReference type="EMBL" id="CAFBNE010000269">
    <property type="protein sequence ID" value="CAB4976198.1"/>
    <property type="molecule type" value="Genomic_DNA"/>
</dbReference>